<dbReference type="SMART" id="SM00597">
    <property type="entry name" value="ZnF_TTF"/>
    <property type="match status" value="1"/>
</dbReference>
<evidence type="ECO:0000313" key="3">
    <source>
        <dbReference type="Proteomes" id="UP000829196"/>
    </source>
</evidence>
<accession>A0A8T3A859</accession>
<reference evidence="2" key="1">
    <citation type="journal article" date="2022" name="Front. Genet.">
        <title>Chromosome-Scale Assembly of the Dendrobium nobile Genome Provides Insights Into the Molecular Mechanism of the Biosynthesis of the Medicinal Active Ingredient of Dendrobium.</title>
        <authorList>
            <person name="Xu Q."/>
            <person name="Niu S.-C."/>
            <person name="Li K.-L."/>
            <person name="Zheng P.-J."/>
            <person name="Zhang X.-J."/>
            <person name="Jia Y."/>
            <person name="Liu Y."/>
            <person name="Niu Y.-X."/>
            <person name="Yu L.-H."/>
            <person name="Chen D.-F."/>
            <person name="Zhang G.-Q."/>
        </authorList>
    </citation>
    <scope>NUCLEOTIDE SEQUENCE</scope>
    <source>
        <tissue evidence="2">Leaf</tissue>
    </source>
</reference>
<name>A0A8T3A859_DENNO</name>
<dbReference type="Proteomes" id="UP000829196">
    <property type="component" value="Unassembled WGS sequence"/>
</dbReference>
<keyword evidence="3" id="KW-1185">Reference proteome</keyword>
<evidence type="ECO:0000259" key="1">
    <source>
        <dbReference type="SMART" id="SM00597"/>
    </source>
</evidence>
<dbReference type="InterPro" id="IPR025398">
    <property type="entry name" value="DUF4371"/>
</dbReference>
<organism evidence="2 3">
    <name type="scientific">Dendrobium nobile</name>
    <name type="common">Orchid</name>
    <dbReference type="NCBI Taxonomy" id="94219"/>
    <lineage>
        <taxon>Eukaryota</taxon>
        <taxon>Viridiplantae</taxon>
        <taxon>Streptophyta</taxon>
        <taxon>Embryophyta</taxon>
        <taxon>Tracheophyta</taxon>
        <taxon>Spermatophyta</taxon>
        <taxon>Magnoliopsida</taxon>
        <taxon>Liliopsida</taxon>
        <taxon>Asparagales</taxon>
        <taxon>Orchidaceae</taxon>
        <taxon>Epidendroideae</taxon>
        <taxon>Malaxideae</taxon>
        <taxon>Dendrobiinae</taxon>
        <taxon>Dendrobium</taxon>
    </lineage>
</organism>
<dbReference type="PANTHER" id="PTHR11697:SF230">
    <property type="entry name" value="ZINC FINGER, MYM DOMAIN CONTAINING 1"/>
    <property type="match status" value="1"/>
</dbReference>
<dbReference type="PANTHER" id="PTHR11697">
    <property type="entry name" value="GENERAL TRANSCRIPTION FACTOR 2-RELATED ZINC FINGER PROTEIN"/>
    <property type="match status" value="1"/>
</dbReference>
<dbReference type="Pfam" id="PF05699">
    <property type="entry name" value="Dimer_Tnp_hAT"/>
    <property type="match status" value="1"/>
</dbReference>
<comment type="caution">
    <text evidence="2">The sequence shown here is derived from an EMBL/GenBank/DDBJ whole genome shotgun (WGS) entry which is preliminary data.</text>
</comment>
<dbReference type="InterPro" id="IPR012337">
    <property type="entry name" value="RNaseH-like_sf"/>
</dbReference>
<dbReference type="InterPro" id="IPR008906">
    <property type="entry name" value="HATC_C_dom"/>
</dbReference>
<dbReference type="InterPro" id="IPR055298">
    <property type="entry name" value="AtLOH3-like"/>
</dbReference>
<feature type="domain" description="TTF-type" evidence="1">
    <location>
        <begin position="64"/>
        <end position="162"/>
    </location>
</feature>
<dbReference type="SUPFAM" id="SSF53098">
    <property type="entry name" value="Ribonuclease H-like"/>
    <property type="match status" value="1"/>
</dbReference>
<proteinExistence type="predicted"/>
<dbReference type="InterPro" id="IPR006580">
    <property type="entry name" value="Znf_TTF"/>
</dbReference>
<gene>
    <name evidence="2" type="ORF">KFK09_026903</name>
</gene>
<evidence type="ECO:0000313" key="2">
    <source>
        <dbReference type="EMBL" id="KAI0492627.1"/>
    </source>
</evidence>
<dbReference type="AlphaFoldDB" id="A0A8T3A859"/>
<dbReference type="Pfam" id="PF14291">
    <property type="entry name" value="DUF4371"/>
    <property type="match status" value="1"/>
</dbReference>
<dbReference type="GO" id="GO:0046983">
    <property type="term" value="F:protein dimerization activity"/>
    <property type="evidence" value="ECO:0007669"/>
    <property type="project" value="InterPro"/>
</dbReference>
<protein>
    <recommendedName>
        <fullName evidence="1">TTF-type domain-containing protein</fullName>
    </recommendedName>
</protein>
<dbReference type="EMBL" id="JAGYWB010000018">
    <property type="protein sequence ID" value="KAI0492627.1"/>
    <property type="molecule type" value="Genomic_DNA"/>
</dbReference>
<dbReference type="OrthoDB" id="688334at2759"/>
<sequence>MERYLKRKERIEIDFNNLPADPGLRLPIWSYDVNDRDKIRRSYLLKGPHQPRSHQFPQTLYGNIARRFNSNWFDEYSDWLEYSVEKDAVYCLYCYLFKSQEQIIKGKGGGDSFIGEGFKNWKKKEKLLCHVGDHNSIHNKSRQKCEDLMKNQEQSVPALWLSKDDKNKKQYRIMLTAAIDCVRFLLRQGLSFRGHDESTNSDNRGNYLELLDFLADHNEEIKIVASQYASSNLKLTSPKVQKEICFAASAQTLTYIMKDIGNSYFSLIVDESRDISTKEQLAIAVRYVDKLGQVIERFIGIKHVTSTNAVTLKVAIEDILAKHSLSIQRIRGQGYDGASNMRGEFHGLKALILNDNPQAFYVHCFAHQLQLCLVAVAKNHWQVKHLFEFTSRIVNTIGASCKRSDALKSIQHEKVLLHLKNGNLISGKGLNQKTNLQKSSDTRWSSHFHSLISLMHMYASVIEVLEIVKEDGVHDQQSVEAGVLIDIMESFDFIFTMHLMIDILGITNELSQSLQRKDQDIENAMKLVQISKQRLQLLRENGWNGLLDEVSRFCGIFEVIVPNMNETYKTRRRPVRGGEDKTNLHHYRVDLFYTVVDMQLQELNNRFSESSAELLLCMSCLNPSDSFRAYDERKLICLAQLYPSDFSTIEVIALKNQLATYIIDMRTSEEFSSLRSIADLAKQIVKFKKNAVYPLVYKLITLSLTLPVATATVERAFSAMKIIKHRLRSRMGDDWLNDCLVPYIEKDVFDLIPNEDVIQYYQKMQNRLIKL</sequence>